<dbReference type="EMBL" id="JBEZVE010000024">
    <property type="protein sequence ID" value="MEU3785940.1"/>
    <property type="molecule type" value="Genomic_DNA"/>
</dbReference>
<organism evidence="1 2">
    <name type="scientific">Streptomyces sp. 900129855</name>
    <dbReference type="NCBI Taxonomy" id="3155129"/>
    <lineage>
        <taxon>Bacteria</taxon>
        <taxon>Bacillati</taxon>
        <taxon>Actinomycetota</taxon>
        <taxon>Actinomycetes</taxon>
        <taxon>Kitasatosporales</taxon>
        <taxon>Streptomycetaceae</taxon>
        <taxon>Streptomyces</taxon>
    </lineage>
</organism>
<sequence length="50" mass="5601">MAVHHHFVLTPGDRGLSVVDLFRVQHGKIAERWDIIQSVPGTSANDNTMF</sequence>
<proteinExistence type="predicted"/>
<gene>
    <name evidence="1" type="ORF">AB0E89_36275</name>
</gene>
<dbReference type="Proteomes" id="UP001550739">
    <property type="component" value="Unassembled WGS sequence"/>
</dbReference>
<evidence type="ECO:0008006" key="3">
    <source>
        <dbReference type="Google" id="ProtNLM"/>
    </source>
</evidence>
<evidence type="ECO:0000313" key="2">
    <source>
        <dbReference type="Proteomes" id="UP001550739"/>
    </source>
</evidence>
<dbReference type="RefSeq" id="WP_334575784.1">
    <property type="nucleotide sequence ID" value="NZ_JBEZVE010000024.1"/>
</dbReference>
<keyword evidence="2" id="KW-1185">Reference proteome</keyword>
<dbReference type="InterPro" id="IPR032710">
    <property type="entry name" value="NTF2-like_dom_sf"/>
</dbReference>
<evidence type="ECO:0000313" key="1">
    <source>
        <dbReference type="EMBL" id="MEU3785940.1"/>
    </source>
</evidence>
<dbReference type="Gene3D" id="3.10.450.50">
    <property type="match status" value="1"/>
</dbReference>
<accession>A0ABV2ZV49</accession>
<dbReference type="SUPFAM" id="SSF54427">
    <property type="entry name" value="NTF2-like"/>
    <property type="match status" value="1"/>
</dbReference>
<protein>
    <recommendedName>
        <fullName evidence="3">SnoaL-like domain-containing protein</fullName>
    </recommendedName>
</protein>
<comment type="caution">
    <text evidence="1">The sequence shown here is derived from an EMBL/GenBank/DDBJ whole genome shotgun (WGS) entry which is preliminary data.</text>
</comment>
<name>A0ABV2ZV49_9ACTN</name>
<reference evidence="1 2" key="1">
    <citation type="submission" date="2024-06" db="EMBL/GenBank/DDBJ databases">
        <title>The Natural Products Discovery Center: Release of the First 8490 Sequenced Strains for Exploring Actinobacteria Biosynthetic Diversity.</title>
        <authorList>
            <person name="Kalkreuter E."/>
            <person name="Kautsar S.A."/>
            <person name="Yang D."/>
            <person name="Bader C.D."/>
            <person name="Teijaro C.N."/>
            <person name="Fluegel L."/>
            <person name="Davis C.M."/>
            <person name="Simpson J.R."/>
            <person name="Lauterbach L."/>
            <person name="Steele A.D."/>
            <person name="Gui C."/>
            <person name="Meng S."/>
            <person name="Li G."/>
            <person name="Viehrig K."/>
            <person name="Ye F."/>
            <person name="Su P."/>
            <person name="Kiefer A.F."/>
            <person name="Nichols A."/>
            <person name="Cepeda A.J."/>
            <person name="Yan W."/>
            <person name="Fan B."/>
            <person name="Jiang Y."/>
            <person name="Adhikari A."/>
            <person name="Zheng C.-J."/>
            <person name="Schuster L."/>
            <person name="Cowan T.M."/>
            <person name="Smanski M.J."/>
            <person name="Chevrette M.G."/>
            <person name="De Carvalho L.P.S."/>
            <person name="Shen B."/>
        </authorList>
    </citation>
    <scope>NUCLEOTIDE SEQUENCE [LARGE SCALE GENOMIC DNA]</scope>
    <source>
        <strain evidence="1 2">NPDC033843</strain>
    </source>
</reference>